<feature type="region of interest" description="Disordered" evidence="1">
    <location>
        <begin position="46"/>
        <end position="65"/>
    </location>
</feature>
<evidence type="ECO:0000256" key="1">
    <source>
        <dbReference type="SAM" id="MobiDB-lite"/>
    </source>
</evidence>
<protein>
    <submittedName>
        <fullName evidence="2">Uncharacterized protein</fullName>
    </submittedName>
</protein>
<dbReference type="EMBL" id="JARBHB010000006">
    <property type="protein sequence ID" value="KAJ8882024.1"/>
    <property type="molecule type" value="Genomic_DNA"/>
</dbReference>
<organism evidence="2 3">
    <name type="scientific">Dryococelus australis</name>
    <dbReference type="NCBI Taxonomy" id="614101"/>
    <lineage>
        <taxon>Eukaryota</taxon>
        <taxon>Metazoa</taxon>
        <taxon>Ecdysozoa</taxon>
        <taxon>Arthropoda</taxon>
        <taxon>Hexapoda</taxon>
        <taxon>Insecta</taxon>
        <taxon>Pterygota</taxon>
        <taxon>Neoptera</taxon>
        <taxon>Polyneoptera</taxon>
        <taxon>Phasmatodea</taxon>
        <taxon>Verophasmatodea</taxon>
        <taxon>Anareolatae</taxon>
        <taxon>Phasmatidae</taxon>
        <taxon>Eurycanthinae</taxon>
        <taxon>Dryococelus</taxon>
    </lineage>
</organism>
<reference evidence="2 3" key="1">
    <citation type="submission" date="2023-02" db="EMBL/GenBank/DDBJ databases">
        <title>LHISI_Scaffold_Assembly.</title>
        <authorList>
            <person name="Stuart O.P."/>
            <person name="Cleave R."/>
            <person name="Magrath M.J.L."/>
            <person name="Mikheyev A.S."/>
        </authorList>
    </citation>
    <scope>NUCLEOTIDE SEQUENCE [LARGE SCALE GENOMIC DNA]</scope>
    <source>
        <strain evidence="2">Daus_M_001</strain>
        <tissue evidence="2">Leg muscle</tissue>
    </source>
</reference>
<proteinExistence type="predicted"/>
<comment type="caution">
    <text evidence="2">The sequence shown here is derived from an EMBL/GenBank/DDBJ whole genome shotgun (WGS) entry which is preliminary data.</text>
</comment>
<name>A0ABQ9HCP5_9NEOP</name>
<dbReference type="Proteomes" id="UP001159363">
    <property type="component" value="Chromosome 5"/>
</dbReference>
<evidence type="ECO:0000313" key="3">
    <source>
        <dbReference type="Proteomes" id="UP001159363"/>
    </source>
</evidence>
<accession>A0ABQ9HCP5</accession>
<keyword evidence="3" id="KW-1185">Reference proteome</keyword>
<gene>
    <name evidence="2" type="ORF">PR048_018512</name>
</gene>
<evidence type="ECO:0000313" key="2">
    <source>
        <dbReference type="EMBL" id="KAJ8882024.1"/>
    </source>
</evidence>
<sequence length="531" mass="59636">MVLSSPAKKGAIARATINLLGLAPLPILEDSMSGVIIEARSDHLPRLSRRKSGHGEPSESGQVVHKTATGLRVDSLEYEKAANRQVSNPSALPSLPCPHVSGAGKLLNVAGHPKHGWQRRIFLGLPSQLHILTNDCGERRCTWERLSEVGQSSCPDERSNQEFQSACCDPVITDGQRNDSGDPINVNRLSGDPRLMRNKCGEEGRIRVKKMALPHNDVQINSASEFVKGEKKHFHFVSKAVLPQTDSKMYFYPMSSCTRRTGVEMQQNRLAYALVPECPVLMTEKYLNSAWCAVSEATSMLRHFTTIRRLAATDILITTTMNHLLTSDFHAWVLMPKCTTYKLQPHVKTATKFFPEKDADKEDTFMNRSCEANFKRTTRSKMLHAPGFDSKRVKKPRMDNILFPVSVEGRGGFSGDQCTPPPLPRRFYSRRGSSPAFSHVEVVPNDVVSQRFFSGISRFPRPYIPALLRTSLHPRWLLRPRHHDPLKPPHIAPVSGISVLHSIITGVLITSLHSRYLHTFWKRTFEKPPHV</sequence>